<feature type="transmembrane region" description="Helical" evidence="1">
    <location>
        <begin position="131"/>
        <end position="156"/>
    </location>
</feature>
<feature type="transmembrane region" description="Helical" evidence="1">
    <location>
        <begin position="375"/>
        <end position="396"/>
    </location>
</feature>
<protein>
    <submittedName>
        <fullName evidence="2">Uncharacterized protein</fullName>
    </submittedName>
</protein>
<dbReference type="AlphaFoldDB" id="A0A7S3UEQ8"/>
<feature type="transmembrane region" description="Helical" evidence="1">
    <location>
        <begin position="298"/>
        <end position="316"/>
    </location>
</feature>
<keyword evidence="1" id="KW-1133">Transmembrane helix</keyword>
<feature type="transmembrane region" description="Helical" evidence="1">
    <location>
        <begin position="221"/>
        <end position="241"/>
    </location>
</feature>
<feature type="transmembrane region" description="Helical" evidence="1">
    <location>
        <begin position="351"/>
        <end position="368"/>
    </location>
</feature>
<sequence>MEGGSGFESSSDVLGNGCGFELGHGTSVATFVHVILAGAGGCVLIPWTVASLKRRWNEQKNGNALHKVNGTMPNGSDGWSWTSEKGLAFLAIALCMVSGLLGHLGVGIQVFSTGGCSDQKASNHLKYGHAIVGWLLVLLFTMHCLAHYTGAGRTFLRGLLCGMKNNYTALLEERSTVPNYVCFGFGLVNVLLSALVVPATGLWLVFGCMNKSMHSFIGDEIGHVIPATCFAVTANMSLLYMKPKDRLKLQFREGLMMMFLGTFYILQITIWHEGGVLHFLFYPDNPRPPMNRMKDQQHTFSAILWLACGTLGIGLGKMKYKTGIHWLLAGLGQASMMLFHPQPNLHAKTGHLIHGALMLVATLFRYAFRFPEFALFTTLSGFIFVATSPCLVMWAAGTGVEVIGYQMISVAIGTMLWTYHFTLWRSPADIHHPEDSNI</sequence>
<reference evidence="2" key="1">
    <citation type="submission" date="2021-01" db="EMBL/GenBank/DDBJ databases">
        <authorList>
            <person name="Corre E."/>
            <person name="Pelletier E."/>
            <person name="Niang G."/>
            <person name="Scheremetjew M."/>
            <person name="Finn R."/>
            <person name="Kale V."/>
            <person name="Holt S."/>
            <person name="Cochrane G."/>
            <person name="Meng A."/>
            <person name="Brown T."/>
            <person name="Cohen L."/>
        </authorList>
    </citation>
    <scope>NUCLEOTIDE SEQUENCE</scope>
    <source>
        <strain evidence="2">CCMP1897</strain>
    </source>
</reference>
<accession>A0A7S3UEQ8</accession>
<feature type="transmembrane region" description="Helical" evidence="1">
    <location>
        <begin position="323"/>
        <end position="339"/>
    </location>
</feature>
<feature type="transmembrane region" description="Helical" evidence="1">
    <location>
        <begin position="177"/>
        <end position="206"/>
    </location>
</feature>
<dbReference type="EMBL" id="HBIS01005592">
    <property type="protein sequence ID" value="CAE0611214.1"/>
    <property type="molecule type" value="Transcribed_RNA"/>
</dbReference>
<evidence type="ECO:0000256" key="1">
    <source>
        <dbReference type="SAM" id="Phobius"/>
    </source>
</evidence>
<feature type="transmembrane region" description="Helical" evidence="1">
    <location>
        <begin position="402"/>
        <end position="421"/>
    </location>
</feature>
<evidence type="ECO:0000313" key="2">
    <source>
        <dbReference type="EMBL" id="CAE0611214.1"/>
    </source>
</evidence>
<keyword evidence="1" id="KW-0812">Transmembrane</keyword>
<organism evidence="2">
    <name type="scientific">Picocystis salinarum</name>
    <dbReference type="NCBI Taxonomy" id="88271"/>
    <lineage>
        <taxon>Eukaryota</taxon>
        <taxon>Viridiplantae</taxon>
        <taxon>Chlorophyta</taxon>
        <taxon>Picocystophyceae</taxon>
        <taxon>Picocystales</taxon>
        <taxon>Picocystaceae</taxon>
        <taxon>Picocystis</taxon>
    </lineage>
</organism>
<proteinExistence type="predicted"/>
<feature type="transmembrane region" description="Helical" evidence="1">
    <location>
        <begin position="87"/>
        <end position="111"/>
    </location>
</feature>
<gene>
    <name evidence="2" type="ORF">PSAL00342_LOCUS5049</name>
</gene>
<name>A0A7S3UEQ8_9CHLO</name>
<keyword evidence="1" id="KW-0472">Membrane</keyword>
<feature type="transmembrane region" description="Helical" evidence="1">
    <location>
        <begin position="30"/>
        <end position="50"/>
    </location>
</feature>
<feature type="transmembrane region" description="Helical" evidence="1">
    <location>
        <begin position="253"/>
        <end position="272"/>
    </location>
</feature>